<dbReference type="EMBL" id="OCNJ01000002">
    <property type="protein sequence ID" value="SOD92575.1"/>
    <property type="molecule type" value="Genomic_DNA"/>
</dbReference>
<evidence type="ECO:0000313" key="3">
    <source>
        <dbReference type="EMBL" id="SOD92575.1"/>
    </source>
</evidence>
<dbReference type="RefSeq" id="WP_097278243.1">
    <property type="nucleotide sequence ID" value="NZ_OCNJ01000002.1"/>
</dbReference>
<dbReference type="AlphaFoldDB" id="A0A286GAM8"/>
<gene>
    <name evidence="3" type="ORF">SAMN05421508_102504</name>
</gene>
<reference evidence="3 4" key="1">
    <citation type="submission" date="2017-09" db="EMBL/GenBank/DDBJ databases">
        <authorList>
            <person name="Ehlers B."/>
            <person name="Leendertz F.H."/>
        </authorList>
    </citation>
    <scope>NUCLEOTIDE SEQUENCE [LARGE SCALE GENOMIC DNA]</scope>
    <source>
        <strain evidence="3 4">USBA 140</strain>
    </source>
</reference>
<dbReference type="InterPro" id="IPR036291">
    <property type="entry name" value="NAD(P)-bd_dom_sf"/>
</dbReference>
<organism evidence="3 4">
    <name type="scientific">Caenispirillum bisanense</name>
    <dbReference type="NCBI Taxonomy" id="414052"/>
    <lineage>
        <taxon>Bacteria</taxon>
        <taxon>Pseudomonadati</taxon>
        <taxon>Pseudomonadota</taxon>
        <taxon>Alphaproteobacteria</taxon>
        <taxon>Rhodospirillales</taxon>
        <taxon>Novispirillaceae</taxon>
        <taxon>Caenispirillum</taxon>
    </lineage>
</organism>
<dbReference type="Gene3D" id="3.40.50.720">
    <property type="entry name" value="NAD(P)-binding Rossmann-like Domain"/>
    <property type="match status" value="1"/>
</dbReference>
<dbReference type="InterPro" id="IPR014308">
    <property type="entry name" value="Xanthine_DH_XdhC"/>
</dbReference>
<dbReference type="OrthoDB" id="61481at2"/>
<accession>A0A286GAM8</accession>
<proteinExistence type="predicted"/>
<protein>
    <submittedName>
        <fullName evidence="3">Molybdenum cofactor sulfurylase</fullName>
    </submittedName>
</protein>
<dbReference type="InterPro" id="IPR027051">
    <property type="entry name" value="XdhC_Rossmann_dom"/>
</dbReference>
<dbReference type="NCBIfam" id="TIGR02964">
    <property type="entry name" value="xanthine_xdhC"/>
    <property type="match status" value="1"/>
</dbReference>
<dbReference type="Pfam" id="PF13478">
    <property type="entry name" value="XdhC_C"/>
    <property type="match status" value="1"/>
</dbReference>
<sequence>MTGWQDRDWRQALAHLDALAEPHVLVTVVEAVGSTPREAGAKMVVTADAFAGSIGGGELENEALATARRLIAEAATAPVMEKVMLGADRNQCCGGGATLLFEPFAAPAVTVALFGAGHVATALVRVLEGTAVRVLWIDERPDAFPAATRADVRRTDDPAAEAAALPAGARAYVMTHSHDRDFEVLAALLRRDDLGPVGLIGSKTKWARFRKRLLDACLPEAKVAAVACPIGLPGVGGKRPAEIAVAVAAEILRTGESS</sequence>
<evidence type="ECO:0000313" key="4">
    <source>
        <dbReference type="Proteomes" id="UP000219621"/>
    </source>
</evidence>
<name>A0A286GAM8_9PROT</name>
<dbReference type="SUPFAM" id="SSF51735">
    <property type="entry name" value="NAD(P)-binding Rossmann-fold domains"/>
    <property type="match status" value="1"/>
</dbReference>
<dbReference type="InterPro" id="IPR003777">
    <property type="entry name" value="XdhC_CoxI"/>
</dbReference>
<feature type="domain" description="XdhC- CoxI" evidence="1">
    <location>
        <begin position="21"/>
        <end position="77"/>
    </location>
</feature>
<dbReference type="Proteomes" id="UP000219621">
    <property type="component" value="Unassembled WGS sequence"/>
</dbReference>
<dbReference type="InterPro" id="IPR052698">
    <property type="entry name" value="MoCofactor_Util/Proc"/>
</dbReference>
<evidence type="ECO:0000259" key="1">
    <source>
        <dbReference type="Pfam" id="PF02625"/>
    </source>
</evidence>
<evidence type="ECO:0000259" key="2">
    <source>
        <dbReference type="Pfam" id="PF13478"/>
    </source>
</evidence>
<dbReference type="Pfam" id="PF02625">
    <property type="entry name" value="XdhC_CoxI"/>
    <property type="match status" value="1"/>
</dbReference>
<feature type="domain" description="XdhC Rossmann" evidence="2">
    <location>
        <begin position="112"/>
        <end position="251"/>
    </location>
</feature>
<dbReference type="PANTHER" id="PTHR30388">
    <property type="entry name" value="ALDEHYDE OXIDOREDUCTASE MOLYBDENUM COFACTOR ASSEMBLY PROTEIN"/>
    <property type="match status" value="1"/>
</dbReference>
<keyword evidence="4" id="KW-1185">Reference proteome</keyword>
<dbReference type="PANTHER" id="PTHR30388:SF6">
    <property type="entry name" value="XANTHINE DEHYDROGENASE SUBUNIT A-RELATED"/>
    <property type="match status" value="1"/>
</dbReference>